<gene>
    <name evidence="10" type="ORF">SAMN06265219_10129</name>
</gene>
<keyword evidence="5" id="KW-0812">Transmembrane</keyword>
<dbReference type="InterPro" id="IPR051906">
    <property type="entry name" value="TolC-like"/>
</dbReference>
<name>A0A521ABY4_9BACT</name>
<evidence type="ECO:0000313" key="11">
    <source>
        <dbReference type="Proteomes" id="UP000317557"/>
    </source>
</evidence>
<dbReference type="InterPro" id="IPR003423">
    <property type="entry name" value="OMP_efflux"/>
</dbReference>
<keyword evidence="9" id="KW-0732">Signal</keyword>
<keyword evidence="4" id="KW-1134">Transmembrane beta strand</keyword>
<keyword evidence="3" id="KW-0813">Transport</keyword>
<dbReference type="PANTHER" id="PTHR30026:SF13">
    <property type="entry name" value="MEMBRANE EFFLUX PROTEIN, PUTATIVE-RELATED"/>
    <property type="match status" value="1"/>
</dbReference>
<keyword evidence="7" id="KW-0998">Cell outer membrane</keyword>
<dbReference type="Proteomes" id="UP000317557">
    <property type="component" value="Unassembled WGS sequence"/>
</dbReference>
<dbReference type="SUPFAM" id="SSF56954">
    <property type="entry name" value="Outer membrane efflux proteins (OEP)"/>
    <property type="match status" value="1"/>
</dbReference>
<dbReference type="AlphaFoldDB" id="A0A521ABY4"/>
<keyword evidence="8" id="KW-0175">Coiled coil</keyword>
<evidence type="ECO:0000256" key="8">
    <source>
        <dbReference type="SAM" id="Coils"/>
    </source>
</evidence>
<dbReference type="GO" id="GO:0015562">
    <property type="term" value="F:efflux transmembrane transporter activity"/>
    <property type="evidence" value="ECO:0007669"/>
    <property type="project" value="InterPro"/>
</dbReference>
<feature type="chain" id="PRO_5021982003" evidence="9">
    <location>
        <begin position="34"/>
        <end position="472"/>
    </location>
</feature>
<evidence type="ECO:0000256" key="7">
    <source>
        <dbReference type="ARBA" id="ARBA00023237"/>
    </source>
</evidence>
<comment type="similarity">
    <text evidence="2">Belongs to the outer membrane factor (OMF) (TC 1.B.17) family.</text>
</comment>
<feature type="signal peptide" evidence="9">
    <location>
        <begin position="1"/>
        <end position="33"/>
    </location>
</feature>
<reference evidence="10 11" key="1">
    <citation type="submission" date="2017-05" db="EMBL/GenBank/DDBJ databases">
        <authorList>
            <person name="Varghese N."/>
            <person name="Submissions S."/>
        </authorList>
    </citation>
    <scope>NUCLEOTIDE SEQUENCE [LARGE SCALE GENOMIC DNA]</scope>
    <source>
        <strain evidence="10 11">DSM 21985</strain>
    </source>
</reference>
<dbReference type="GO" id="GO:0015288">
    <property type="term" value="F:porin activity"/>
    <property type="evidence" value="ECO:0007669"/>
    <property type="project" value="TreeGrafter"/>
</dbReference>
<dbReference type="GO" id="GO:1990281">
    <property type="term" value="C:efflux pump complex"/>
    <property type="evidence" value="ECO:0007669"/>
    <property type="project" value="TreeGrafter"/>
</dbReference>
<dbReference type="PANTHER" id="PTHR30026">
    <property type="entry name" value="OUTER MEMBRANE PROTEIN TOLC"/>
    <property type="match status" value="1"/>
</dbReference>
<evidence type="ECO:0000256" key="1">
    <source>
        <dbReference type="ARBA" id="ARBA00004442"/>
    </source>
</evidence>
<evidence type="ECO:0000256" key="6">
    <source>
        <dbReference type="ARBA" id="ARBA00023136"/>
    </source>
</evidence>
<dbReference type="Pfam" id="PF02321">
    <property type="entry name" value="OEP"/>
    <property type="match status" value="2"/>
</dbReference>
<evidence type="ECO:0000256" key="3">
    <source>
        <dbReference type="ARBA" id="ARBA00022448"/>
    </source>
</evidence>
<dbReference type="EMBL" id="FXTP01000001">
    <property type="protein sequence ID" value="SMO32220.1"/>
    <property type="molecule type" value="Genomic_DNA"/>
</dbReference>
<evidence type="ECO:0000256" key="4">
    <source>
        <dbReference type="ARBA" id="ARBA00022452"/>
    </source>
</evidence>
<accession>A0A521ABY4</accession>
<sequence>MHSFKPQNLFLMTARTLSFFLLTFSLLSMPVVAQDTLQISFDAFLSKAKQSSGQLKLQKQDVELAENRVDLAQAQRILPNLSFDTQHGLVPGVESNRDDLSENEYYLDPNLENNWENWAVYTKFELSAVQPIFTWGAINKAIDAAKLGAEAARYKYDADQANYEMRLFELYYSYVLALEIERLLNEAQEKIDQIERQITKMQEEGNESLDESDVFKFEIYKSEFEIQKAEVFENMGFVRETWNYVLRDDEGTVYEPEVRFLDPISMELESIDFYQEAAFNNRPELKALEVGEEATRTYISSLKKQNLPGLYLAGFFNFAHTPNRPRQSNPFIINNTNKLSGGAGFTIRQKLNFFSIKANLERSRIELKKADYAQDAAEDGIMLEVNNTYRQASVAAVKVEQTDEALVTSKRWVRQEQLDYDFGMGEVKDLIDAMKKELELKLKQKERIFEFNSSLAKLNKVSGIPLTTLISN</sequence>
<keyword evidence="11" id="KW-1185">Reference proteome</keyword>
<keyword evidence="6" id="KW-0472">Membrane</keyword>
<dbReference type="GO" id="GO:0009279">
    <property type="term" value="C:cell outer membrane"/>
    <property type="evidence" value="ECO:0007669"/>
    <property type="project" value="UniProtKB-SubCell"/>
</dbReference>
<evidence type="ECO:0000256" key="9">
    <source>
        <dbReference type="SAM" id="SignalP"/>
    </source>
</evidence>
<feature type="coiled-coil region" evidence="8">
    <location>
        <begin position="177"/>
        <end position="211"/>
    </location>
</feature>
<evidence type="ECO:0000256" key="5">
    <source>
        <dbReference type="ARBA" id="ARBA00022692"/>
    </source>
</evidence>
<protein>
    <submittedName>
        <fullName evidence="10">Outer membrane protein TolC</fullName>
    </submittedName>
</protein>
<comment type="subcellular location">
    <subcellularLocation>
        <location evidence="1">Cell outer membrane</location>
    </subcellularLocation>
</comment>
<proteinExistence type="inferred from homology"/>
<evidence type="ECO:0000313" key="10">
    <source>
        <dbReference type="EMBL" id="SMO32220.1"/>
    </source>
</evidence>
<dbReference type="Gene3D" id="1.20.1600.10">
    <property type="entry name" value="Outer membrane efflux proteins (OEP)"/>
    <property type="match status" value="1"/>
</dbReference>
<evidence type="ECO:0000256" key="2">
    <source>
        <dbReference type="ARBA" id="ARBA00007613"/>
    </source>
</evidence>
<organism evidence="10 11">
    <name type="scientific">Gracilimonas mengyeensis</name>
    <dbReference type="NCBI Taxonomy" id="1302730"/>
    <lineage>
        <taxon>Bacteria</taxon>
        <taxon>Pseudomonadati</taxon>
        <taxon>Balneolota</taxon>
        <taxon>Balneolia</taxon>
        <taxon>Balneolales</taxon>
        <taxon>Balneolaceae</taxon>
        <taxon>Gracilimonas</taxon>
    </lineage>
</organism>